<dbReference type="EMBL" id="BARV01031829">
    <property type="protein sequence ID" value="GAI42068.1"/>
    <property type="molecule type" value="Genomic_DNA"/>
</dbReference>
<reference evidence="1" key="1">
    <citation type="journal article" date="2014" name="Front. Microbiol.">
        <title>High frequency of phylogenetically diverse reductive dehalogenase-homologous genes in deep subseafloor sedimentary metagenomes.</title>
        <authorList>
            <person name="Kawai M."/>
            <person name="Futagami T."/>
            <person name="Toyoda A."/>
            <person name="Takaki Y."/>
            <person name="Nishi S."/>
            <person name="Hori S."/>
            <person name="Arai W."/>
            <person name="Tsubouchi T."/>
            <person name="Morono Y."/>
            <person name="Uchiyama I."/>
            <person name="Ito T."/>
            <person name="Fujiyama A."/>
            <person name="Inagaki F."/>
            <person name="Takami H."/>
        </authorList>
    </citation>
    <scope>NUCLEOTIDE SEQUENCE</scope>
    <source>
        <strain evidence="1">Expedition CK06-06</strain>
    </source>
</reference>
<organism evidence="1">
    <name type="scientific">marine sediment metagenome</name>
    <dbReference type="NCBI Taxonomy" id="412755"/>
    <lineage>
        <taxon>unclassified sequences</taxon>
        <taxon>metagenomes</taxon>
        <taxon>ecological metagenomes</taxon>
    </lineage>
</organism>
<accession>X1NEP6</accession>
<sequence length="49" mass="5234">MADELIKLGAKVEVVPGTADQTQQDTIQKLVDRARDAFGGFDSRANSGL</sequence>
<protein>
    <submittedName>
        <fullName evidence="1">Uncharacterized protein</fullName>
    </submittedName>
</protein>
<dbReference type="AlphaFoldDB" id="X1NEP6"/>
<name>X1NEP6_9ZZZZ</name>
<evidence type="ECO:0000313" key="1">
    <source>
        <dbReference type="EMBL" id="GAI42068.1"/>
    </source>
</evidence>
<proteinExistence type="predicted"/>
<feature type="non-terminal residue" evidence="1">
    <location>
        <position position="49"/>
    </location>
</feature>
<comment type="caution">
    <text evidence="1">The sequence shown here is derived from an EMBL/GenBank/DDBJ whole genome shotgun (WGS) entry which is preliminary data.</text>
</comment>
<gene>
    <name evidence="1" type="ORF">S06H3_50286</name>
</gene>